<evidence type="ECO:0000256" key="7">
    <source>
        <dbReference type="ARBA" id="ARBA00022679"/>
    </source>
</evidence>
<gene>
    <name evidence="13" type="ORF">Q0N40_05205</name>
</gene>
<feature type="domain" description="Lumazine-binding" evidence="12">
    <location>
        <begin position="119"/>
        <end position="220"/>
    </location>
</feature>
<reference evidence="13 14" key="1">
    <citation type="submission" date="2023-10" db="EMBL/GenBank/DDBJ databases">
        <title>complete genome sequence of Corynebacterium pseudokroppenstedtii P15-C1.</title>
        <authorList>
            <person name="Bruggemann H."/>
            <person name="Poehlein A."/>
        </authorList>
    </citation>
    <scope>NUCLEOTIDE SEQUENCE [LARGE SCALE GENOMIC DNA]</scope>
    <source>
        <strain evidence="13 14">P15_C1</strain>
    </source>
</reference>
<dbReference type="PROSITE" id="PS51177">
    <property type="entry name" value="LUMAZINE_BIND"/>
    <property type="match status" value="2"/>
</dbReference>
<keyword evidence="6" id="KW-0686">Riboflavin biosynthesis</keyword>
<comment type="pathway">
    <text evidence="3">Cofactor biosynthesis; riboflavin biosynthesis; riboflavin from 2-hydroxy-3-oxobutyl phosphate and 5-amino-6-(D-ribitylamino)uracil: step 2/2.</text>
</comment>
<feature type="repeat" description="Lumazine-binding" evidence="10">
    <location>
        <begin position="4"/>
        <end position="118"/>
    </location>
</feature>
<feature type="repeat" description="Lumazine-binding" evidence="10">
    <location>
        <begin position="119"/>
        <end position="220"/>
    </location>
</feature>
<dbReference type="SUPFAM" id="SSF63380">
    <property type="entry name" value="Riboflavin synthase domain-like"/>
    <property type="match status" value="2"/>
</dbReference>
<dbReference type="InterPro" id="IPR017938">
    <property type="entry name" value="Riboflavin_synthase-like_b-brl"/>
</dbReference>
<comment type="function">
    <text evidence="2">Catalyzes the dismutation of two molecules of 6,7-dimethyl-8-ribityllumazine, resulting in the formation of riboflavin and 5-amino-6-(D-ribitylamino)uracil.</text>
</comment>
<dbReference type="PIRSF" id="PIRSF000498">
    <property type="entry name" value="Riboflavin_syn_A"/>
    <property type="match status" value="1"/>
</dbReference>
<evidence type="ECO:0000313" key="14">
    <source>
        <dbReference type="Proteomes" id="UP001174314"/>
    </source>
</evidence>
<organism evidence="13 14">
    <name type="scientific">Corynebacterium pseudokroppenstedtii</name>
    <dbReference type="NCBI Taxonomy" id="2804917"/>
    <lineage>
        <taxon>Bacteria</taxon>
        <taxon>Bacillati</taxon>
        <taxon>Actinomycetota</taxon>
        <taxon>Actinomycetes</taxon>
        <taxon>Mycobacteriales</taxon>
        <taxon>Corynebacteriaceae</taxon>
        <taxon>Corynebacterium</taxon>
    </lineage>
</organism>
<evidence type="ECO:0000256" key="9">
    <source>
        <dbReference type="NCBIfam" id="TIGR00187"/>
    </source>
</evidence>
<comment type="catalytic activity">
    <reaction evidence="1">
        <text>2 6,7-dimethyl-8-(1-D-ribityl)lumazine + H(+) = 5-amino-6-(D-ribitylamino)uracil + riboflavin</text>
        <dbReference type="Rhea" id="RHEA:20772"/>
        <dbReference type="ChEBI" id="CHEBI:15378"/>
        <dbReference type="ChEBI" id="CHEBI:15934"/>
        <dbReference type="ChEBI" id="CHEBI:57986"/>
        <dbReference type="ChEBI" id="CHEBI:58201"/>
        <dbReference type="EC" id="2.5.1.9"/>
    </reaction>
</comment>
<dbReference type="Gene3D" id="2.40.30.20">
    <property type="match status" value="2"/>
</dbReference>
<feature type="compositionally biased region" description="Polar residues" evidence="11">
    <location>
        <begin position="25"/>
        <end position="34"/>
    </location>
</feature>
<sequence>MAIVFTGIVEALGTVVAIDRGAESPSDQAEASSSNKERNTPDFIRLTVDAPGVTDTLSKGDSLAVNGVCLTDAGHEGTAVIMDVMGETLDRTTLGDIHPGDQVNLERAVQPSQRLGGHIVQGHVDGTARLLSRDPHDKWEVFRFSLPSNLARYVVEKGSIAVSGTSLTVSAVAPPDTPDPWFEVSLIPTTMRDTILGSLAVDAPVNIEVDIVAKYIERNANVSGYLHAVTDPTAQQSK</sequence>
<keyword evidence="8" id="KW-0677">Repeat</keyword>
<evidence type="ECO:0000256" key="5">
    <source>
        <dbReference type="ARBA" id="ARBA00013950"/>
    </source>
</evidence>
<dbReference type="PANTHER" id="PTHR21098:SF12">
    <property type="entry name" value="RIBOFLAVIN SYNTHASE"/>
    <property type="match status" value="1"/>
</dbReference>
<dbReference type="RefSeq" id="WP_204088495.1">
    <property type="nucleotide sequence ID" value="NZ_CP137757.1"/>
</dbReference>
<dbReference type="AlphaFoldDB" id="A0AAU0Q277"/>
<dbReference type="InterPro" id="IPR026017">
    <property type="entry name" value="Lumazine-bd_dom"/>
</dbReference>
<dbReference type="InterPro" id="IPR023366">
    <property type="entry name" value="ATP_synth_asu-like_sf"/>
</dbReference>
<evidence type="ECO:0000256" key="3">
    <source>
        <dbReference type="ARBA" id="ARBA00004887"/>
    </source>
</evidence>
<dbReference type="InterPro" id="IPR001783">
    <property type="entry name" value="Lumazine-bd"/>
</dbReference>
<dbReference type="NCBIfam" id="TIGR00187">
    <property type="entry name" value="ribE"/>
    <property type="match status" value="1"/>
</dbReference>
<accession>A0AAU0Q277</accession>
<evidence type="ECO:0000313" key="13">
    <source>
        <dbReference type="EMBL" id="WPF25920.1"/>
    </source>
</evidence>
<evidence type="ECO:0000259" key="12">
    <source>
        <dbReference type="PROSITE" id="PS51177"/>
    </source>
</evidence>
<evidence type="ECO:0000256" key="11">
    <source>
        <dbReference type="SAM" id="MobiDB-lite"/>
    </source>
</evidence>
<dbReference type="GO" id="GO:0004746">
    <property type="term" value="F:riboflavin synthase activity"/>
    <property type="evidence" value="ECO:0007669"/>
    <property type="project" value="UniProtKB-UniRule"/>
</dbReference>
<dbReference type="KEGG" id="cpsk:Q0N40_05205"/>
<keyword evidence="14" id="KW-1185">Reference proteome</keyword>
<dbReference type="GO" id="GO:0009231">
    <property type="term" value="P:riboflavin biosynthetic process"/>
    <property type="evidence" value="ECO:0007669"/>
    <property type="project" value="UniProtKB-KW"/>
</dbReference>
<evidence type="ECO:0000256" key="10">
    <source>
        <dbReference type="PROSITE-ProRule" id="PRU00524"/>
    </source>
</evidence>
<proteinExistence type="predicted"/>
<evidence type="ECO:0000256" key="4">
    <source>
        <dbReference type="ARBA" id="ARBA00012827"/>
    </source>
</evidence>
<evidence type="ECO:0000256" key="8">
    <source>
        <dbReference type="ARBA" id="ARBA00022737"/>
    </source>
</evidence>
<dbReference type="PANTHER" id="PTHR21098">
    <property type="entry name" value="RIBOFLAVIN SYNTHASE ALPHA CHAIN"/>
    <property type="match status" value="1"/>
</dbReference>
<dbReference type="FunFam" id="2.40.30.20:FF:000004">
    <property type="entry name" value="Riboflavin synthase, alpha subunit"/>
    <property type="match status" value="1"/>
</dbReference>
<keyword evidence="7 13" id="KW-0808">Transferase</keyword>
<name>A0AAU0Q277_9CORY</name>
<evidence type="ECO:0000256" key="2">
    <source>
        <dbReference type="ARBA" id="ARBA00002803"/>
    </source>
</evidence>
<evidence type="ECO:0000256" key="6">
    <source>
        <dbReference type="ARBA" id="ARBA00022619"/>
    </source>
</evidence>
<dbReference type="EMBL" id="CP137757">
    <property type="protein sequence ID" value="WPF25920.1"/>
    <property type="molecule type" value="Genomic_DNA"/>
</dbReference>
<dbReference type="Proteomes" id="UP001174314">
    <property type="component" value="Chromosome"/>
</dbReference>
<evidence type="ECO:0000256" key="1">
    <source>
        <dbReference type="ARBA" id="ARBA00000968"/>
    </source>
</evidence>
<feature type="region of interest" description="Disordered" evidence="11">
    <location>
        <begin position="23"/>
        <end position="42"/>
    </location>
</feature>
<protein>
    <recommendedName>
        <fullName evidence="5 9">Riboflavin synthase</fullName>
        <ecNumber evidence="4 9">2.5.1.9</ecNumber>
    </recommendedName>
</protein>
<dbReference type="NCBIfam" id="NF006767">
    <property type="entry name" value="PRK09289.1"/>
    <property type="match status" value="1"/>
</dbReference>
<dbReference type="CDD" id="cd00402">
    <property type="entry name" value="Riboflavin_synthase_like"/>
    <property type="match status" value="1"/>
</dbReference>
<dbReference type="EC" id="2.5.1.9" evidence="4 9"/>
<feature type="domain" description="Lumazine-binding" evidence="12">
    <location>
        <begin position="4"/>
        <end position="118"/>
    </location>
</feature>
<dbReference type="Pfam" id="PF00677">
    <property type="entry name" value="Lum_binding"/>
    <property type="match status" value="2"/>
</dbReference>